<protein>
    <submittedName>
        <fullName evidence="7">RNase adapter RapZ</fullName>
    </submittedName>
</protein>
<dbReference type="PANTHER" id="PTHR30448:SF0">
    <property type="entry name" value="RNASE ADAPTER PROTEIN RAPZ"/>
    <property type="match status" value="1"/>
</dbReference>
<feature type="binding site" evidence="4">
    <location>
        <begin position="11"/>
        <end position="18"/>
    </location>
    <ligand>
        <name>ATP</name>
        <dbReference type="ChEBI" id="CHEBI:30616"/>
    </ligand>
</feature>
<feature type="binding site" evidence="4">
    <location>
        <begin position="62"/>
        <end position="65"/>
    </location>
    <ligand>
        <name>GTP</name>
        <dbReference type="ChEBI" id="CHEBI:37565"/>
    </ligand>
</feature>
<dbReference type="EMBL" id="JACNJD010000318">
    <property type="protein sequence ID" value="MBC8178828.1"/>
    <property type="molecule type" value="Genomic_DNA"/>
</dbReference>
<organism evidence="7 8">
    <name type="scientific">Candidatus Desulfacyla euxinica</name>
    <dbReference type="NCBI Taxonomy" id="2841693"/>
    <lineage>
        <taxon>Bacteria</taxon>
        <taxon>Deltaproteobacteria</taxon>
        <taxon>Candidatus Desulfacyla</taxon>
    </lineage>
</organism>
<proteinExistence type="inferred from homology"/>
<evidence type="ECO:0000256" key="2">
    <source>
        <dbReference type="ARBA" id="ARBA00022840"/>
    </source>
</evidence>
<feature type="domain" description="RapZ-like N-terminal" evidence="5">
    <location>
        <begin position="5"/>
        <end position="155"/>
    </location>
</feature>
<dbReference type="Pfam" id="PF22740">
    <property type="entry name" value="PapZ_C"/>
    <property type="match status" value="1"/>
</dbReference>
<keyword evidence="2 4" id="KW-0067">ATP-binding</keyword>
<sequence>MKNLYIIIITGLSGSGKSTAINALEDSGYFCVDNLPVLLLPKFLELYANNASEVQKVAFGMDLRQKEFVKNYHEILHMLRNEGYHFEVFFLESSEEVLVKRFSETRRQHPISEGTDLLDIIRSEKRQLRGLKEIADKIIDTSNLTVHQLKDVIIQNALQDVRAERMRISVISFGFKYGIPLEADLLMDVRFIPNPYFVPELKKLDGKDERVRRFVTKWDETREFLEKYFALIEYLLPLYEKEGKSYLTIAVGCTGGRHRSVTIAEEICGNLRVEEREVTLKHRDIELSDHSNSSDSSVG</sequence>
<evidence type="ECO:0000259" key="5">
    <source>
        <dbReference type="Pfam" id="PF03668"/>
    </source>
</evidence>
<accession>A0A8J6N1U1</accession>
<dbReference type="PANTHER" id="PTHR30448">
    <property type="entry name" value="RNASE ADAPTER PROTEIN RAPZ"/>
    <property type="match status" value="1"/>
</dbReference>
<reference evidence="7 8" key="1">
    <citation type="submission" date="2020-08" db="EMBL/GenBank/DDBJ databases">
        <title>Bridging the membrane lipid divide: bacteria of the FCB group superphylum have the potential to synthesize archaeal ether lipids.</title>
        <authorList>
            <person name="Villanueva L."/>
            <person name="Von Meijenfeldt F.A.B."/>
            <person name="Westbye A.B."/>
            <person name="Yadav S."/>
            <person name="Hopmans E.C."/>
            <person name="Dutilh B.E."/>
            <person name="Sinninghe Damste J.S."/>
        </authorList>
    </citation>
    <scope>NUCLEOTIDE SEQUENCE [LARGE SCALE GENOMIC DNA]</scope>
    <source>
        <strain evidence="7">NIOZ-UU27</strain>
    </source>
</reference>
<evidence type="ECO:0000313" key="7">
    <source>
        <dbReference type="EMBL" id="MBC8178828.1"/>
    </source>
</evidence>
<dbReference type="GO" id="GO:0005524">
    <property type="term" value="F:ATP binding"/>
    <property type="evidence" value="ECO:0007669"/>
    <property type="project" value="UniProtKB-UniRule"/>
</dbReference>
<dbReference type="InterPro" id="IPR005337">
    <property type="entry name" value="RapZ-like"/>
</dbReference>
<dbReference type="InterPro" id="IPR027417">
    <property type="entry name" value="P-loop_NTPase"/>
</dbReference>
<feature type="domain" description="RapZ C-terminal" evidence="6">
    <location>
        <begin position="166"/>
        <end position="286"/>
    </location>
</feature>
<dbReference type="NCBIfam" id="NF003828">
    <property type="entry name" value="PRK05416.1"/>
    <property type="match status" value="1"/>
</dbReference>
<dbReference type="AlphaFoldDB" id="A0A8J6N1U1"/>
<dbReference type="Pfam" id="PF03668">
    <property type="entry name" value="RapZ-like_N"/>
    <property type="match status" value="1"/>
</dbReference>
<dbReference type="Gene3D" id="3.40.50.300">
    <property type="entry name" value="P-loop containing nucleotide triphosphate hydrolases"/>
    <property type="match status" value="1"/>
</dbReference>
<evidence type="ECO:0000259" key="6">
    <source>
        <dbReference type="Pfam" id="PF22740"/>
    </source>
</evidence>
<comment type="caution">
    <text evidence="7">The sequence shown here is derived from an EMBL/GenBank/DDBJ whole genome shotgun (WGS) entry which is preliminary data.</text>
</comment>
<gene>
    <name evidence="7" type="primary">rapZ</name>
    <name evidence="7" type="ORF">H8E19_15600</name>
</gene>
<keyword evidence="3 4" id="KW-0342">GTP-binding</keyword>
<evidence type="ECO:0000256" key="3">
    <source>
        <dbReference type="ARBA" id="ARBA00023134"/>
    </source>
</evidence>
<dbReference type="HAMAP" id="MF_00636">
    <property type="entry name" value="RapZ_like"/>
    <property type="match status" value="1"/>
</dbReference>
<evidence type="ECO:0000256" key="4">
    <source>
        <dbReference type="HAMAP-Rule" id="MF_00636"/>
    </source>
</evidence>
<dbReference type="InterPro" id="IPR053930">
    <property type="entry name" value="RapZ-like_N"/>
</dbReference>
<evidence type="ECO:0000313" key="8">
    <source>
        <dbReference type="Proteomes" id="UP000650524"/>
    </source>
</evidence>
<dbReference type="Proteomes" id="UP000650524">
    <property type="component" value="Unassembled WGS sequence"/>
</dbReference>
<dbReference type="SUPFAM" id="SSF52540">
    <property type="entry name" value="P-loop containing nucleoside triphosphate hydrolases"/>
    <property type="match status" value="1"/>
</dbReference>
<name>A0A8J6N1U1_9DELT</name>
<dbReference type="InterPro" id="IPR053931">
    <property type="entry name" value="RapZ_C"/>
</dbReference>
<evidence type="ECO:0000256" key="1">
    <source>
        <dbReference type="ARBA" id="ARBA00022741"/>
    </source>
</evidence>
<dbReference type="PIRSF" id="PIRSF005052">
    <property type="entry name" value="P-loopkin"/>
    <property type="match status" value="1"/>
</dbReference>
<dbReference type="GO" id="GO:0005525">
    <property type="term" value="F:GTP binding"/>
    <property type="evidence" value="ECO:0007669"/>
    <property type="project" value="UniProtKB-UniRule"/>
</dbReference>
<keyword evidence="1 4" id="KW-0547">Nucleotide-binding</keyword>